<dbReference type="STRING" id="550983.A4R26_31110"/>
<feature type="region of interest" description="Disordered" evidence="1">
    <location>
        <begin position="1"/>
        <end position="22"/>
    </location>
</feature>
<keyword evidence="3" id="KW-1185">Reference proteome</keyword>
<organism evidence="2 3">
    <name type="scientific">Niastella populi</name>
    <dbReference type="NCBI Taxonomy" id="550983"/>
    <lineage>
        <taxon>Bacteria</taxon>
        <taxon>Pseudomonadati</taxon>
        <taxon>Bacteroidota</taxon>
        <taxon>Chitinophagia</taxon>
        <taxon>Chitinophagales</taxon>
        <taxon>Chitinophagaceae</taxon>
        <taxon>Niastella</taxon>
    </lineage>
</organism>
<protein>
    <submittedName>
        <fullName evidence="2">Uncharacterized protein</fullName>
    </submittedName>
</protein>
<name>A0A1V9ET84_9BACT</name>
<dbReference type="AlphaFoldDB" id="A0A1V9ET84"/>
<reference evidence="3" key="1">
    <citation type="submission" date="2016-04" db="EMBL/GenBank/DDBJ databases">
        <authorList>
            <person name="Chen L."/>
            <person name="Zhuang W."/>
            <person name="Wang G."/>
        </authorList>
    </citation>
    <scope>NUCLEOTIDE SEQUENCE [LARGE SCALE GENOMIC DNA]</scope>
    <source>
        <strain evidence="3">208</strain>
    </source>
</reference>
<evidence type="ECO:0000313" key="3">
    <source>
        <dbReference type="Proteomes" id="UP000192276"/>
    </source>
</evidence>
<dbReference type="EMBL" id="LWBP01000230">
    <property type="protein sequence ID" value="OQP49065.1"/>
    <property type="molecule type" value="Genomic_DNA"/>
</dbReference>
<dbReference type="Proteomes" id="UP000192276">
    <property type="component" value="Unassembled WGS sequence"/>
</dbReference>
<evidence type="ECO:0000313" key="2">
    <source>
        <dbReference type="EMBL" id="OQP49065.1"/>
    </source>
</evidence>
<comment type="caution">
    <text evidence="2">The sequence shown here is derived from an EMBL/GenBank/DDBJ whole genome shotgun (WGS) entry which is preliminary data.</text>
</comment>
<gene>
    <name evidence="2" type="ORF">A4R26_31110</name>
</gene>
<sequence length="102" mass="11649">MTLLKKFDENGQEIGSPEDVPINETNFQQYIEQYGKERAEGYKDAFADIMKEISGMMTGSDKFGEFANSRQVIGRKVQIFHNEKSLTLEKLVQLLSDSKLQP</sequence>
<evidence type="ECO:0000256" key="1">
    <source>
        <dbReference type="SAM" id="MobiDB-lite"/>
    </source>
</evidence>
<proteinExistence type="predicted"/>
<dbReference type="RefSeq" id="WP_081170223.1">
    <property type="nucleotide sequence ID" value="NZ_LWBP01000230.1"/>
</dbReference>
<accession>A0A1V9ET84</accession>